<dbReference type="GO" id="GO:0000428">
    <property type="term" value="C:DNA-directed RNA polymerase complex"/>
    <property type="evidence" value="ECO:0007669"/>
    <property type="project" value="UniProtKB-KW"/>
</dbReference>
<dbReference type="AlphaFoldDB" id="A0A7X8H072"/>
<dbReference type="PROSITE" id="PS51913">
    <property type="entry name" value="HTH_HARE"/>
    <property type="match status" value="1"/>
</dbReference>
<dbReference type="GO" id="GO:0006351">
    <property type="term" value="P:DNA-templated transcription"/>
    <property type="evidence" value="ECO:0007669"/>
    <property type="project" value="InterPro"/>
</dbReference>
<evidence type="ECO:0000256" key="2">
    <source>
        <dbReference type="ARBA" id="ARBA00022478"/>
    </source>
</evidence>
<protein>
    <recommendedName>
        <fullName evidence="6">RNAP delta factor</fullName>
    </recommendedName>
</protein>
<gene>
    <name evidence="8" type="primary">rpoE</name>
    <name evidence="8" type="ORF">GX355_06775</name>
</gene>
<proteinExistence type="inferred from homology"/>
<dbReference type="GO" id="GO:0006355">
    <property type="term" value="P:regulation of DNA-templated transcription"/>
    <property type="evidence" value="ECO:0007669"/>
    <property type="project" value="InterPro"/>
</dbReference>
<dbReference type="InterPro" id="IPR007759">
    <property type="entry name" value="Asxl_HARE-HTH"/>
</dbReference>
<comment type="similarity">
    <text evidence="1">Belongs to the RpoE family.</text>
</comment>
<accession>A0A7X8H072</accession>
<evidence type="ECO:0000256" key="6">
    <source>
        <dbReference type="ARBA" id="ARBA00031937"/>
    </source>
</evidence>
<dbReference type="RefSeq" id="WP_276648555.1">
    <property type="nucleotide sequence ID" value="NZ_JAAYSM010000215.1"/>
</dbReference>
<dbReference type="NCBIfam" id="TIGR04567">
    <property type="entry name" value="RNAP_delt_lowGC"/>
    <property type="match status" value="1"/>
</dbReference>
<comment type="caution">
    <text evidence="8">The sequence shown here is derived from an EMBL/GenBank/DDBJ whole genome shotgun (WGS) entry which is preliminary data.</text>
</comment>
<keyword evidence="3 8" id="KW-0808">Transferase</keyword>
<dbReference type="InterPro" id="IPR038087">
    <property type="entry name" value="RNAP_delta_N_dom_sf"/>
</dbReference>
<evidence type="ECO:0000256" key="1">
    <source>
        <dbReference type="ARBA" id="ARBA00009828"/>
    </source>
</evidence>
<evidence type="ECO:0000259" key="7">
    <source>
        <dbReference type="PROSITE" id="PS51913"/>
    </source>
</evidence>
<dbReference type="Proteomes" id="UP000541058">
    <property type="component" value="Unassembled WGS sequence"/>
</dbReference>
<keyword evidence="5" id="KW-0804">Transcription</keyword>
<evidence type="ECO:0000256" key="5">
    <source>
        <dbReference type="ARBA" id="ARBA00023163"/>
    </source>
</evidence>
<evidence type="ECO:0000313" key="8">
    <source>
        <dbReference type="EMBL" id="NLJ18549.1"/>
    </source>
</evidence>
<reference evidence="8 9" key="1">
    <citation type="journal article" date="2020" name="Biotechnol. Biofuels">
        <title>New insights from the biogas microbiome by comprehensive genome-resolved metagenomics of nearly 1600 species originating from multiple anaerobic digesters.</title>
        <authorList>
            <person name="Campanaro S."/>
            <person name="Treu L."/>
            <person name="Rodriguez-R L.M."/>
            <person name="Kovalovszki A."/>
            <person name="Ziels R.M."/>
            <person name="Maus I."/>
            <person name="Zhu X."/>
            <person name="Kougias P.G."/>
            <person name="Basile A."/>
            <person name="Luo G."/>
            <person name="Schluter A."/>
            <person name="Konstantinidis K.T."/>
            <person name="Angelidaki I."/>
        </authorList>
    </citation>
    <scope>NUCLEOTIDE SEQUENCE [LARGE SCALE GENOMIC DNA]</scope>
    <source>
        <strain evidence="8">AS23ysBPME_34</strain>
    </source>
</reference>
<dbReference type="EMBL" id="JAAYSM010000215">
    <property type="protein sequence ID" value="NLJ18549.1"/>
    <property type="molecule type" value="Genomic_DNA"/>
</dbReference>
<feature type="non-terminal residue" evidence="8">
    <location>
        <position position="79"/>
    </location>
</feature>
<dbReference type="Gene3D" id="1.10.10.1250">
    <property type="entry name" value="RNA polymerase, subunit delta, N-terminal domain"/>
    <property type="match status" value="1"/>
</dbReference>
<evidence type="ECO:0000313" key="9">
    <source>
        <dbReference type="Proteomes" id="UP000541058"/>
    </source>
</evidence>
<dbReference type="GO" id="GO:0016779">
    <property type="term" value="F:nucleotidyltransferase activity"/>
    <property type="evidence" value="ECO:0007669"/>
    <property type="project" value="UniProtKB-KW"/>
</dbReference>
<evidence type="ECO:0000256" key="3">
    <source>
        <dbReference type="ARBA" id="ARBA00022679"/>
    </source>
</evidence>
<feature type="domain" description="HTH HARE-type" evidence="7">
    <location>
        <begin position="14"/>
        <end position="79"/>
    </location>
</feature>
<evidence type="ECO:0000256" key="4">
    <source>
        <dbReference type="ARBA" id="ARBA00022695"/>
    </source>
</evidence>
<organism evidence="8 9">
    <name type="scientific">Globicatella sulfidifaciens</name>
    <dbReference type="NCBI Taxonomy" id="136093"/>
    <lineage>
        <taxon>Bacteria</taxon>
        <taxon>Bacillati</taxon>
        <taxon>Bacillota</taxon>
        <taxon>Bacilli</taxon>
        <taxon>Lactobacillales</taxon>
        <taxon>Aerococcaceae</taxon>
        <taxon>Globicatella</taxon>
    </lineage>
</organism>
<sequence>MELKAFEGQNREELSLIEVAHEILVQKGDVIEFNELLIMIQEYLDLNEAQLEANLVRFYTDLNIDGRFISLGDNRWGLR</sequence>
<dbReference type="Pfam" id="PF05066">
    <property type="entry name" value="HARE-HTH"/>
    <property type="match status" value="1"/>
</dbReference>
<name>A0A7X8H072_9LACT</name>
<dbReference type="InterPro" id="IPR029757">
    <property type="entry name" value="RpoE"/>
</dbReference>
<keyword evidence="2 8" id="KW-0240">DNA-directed RNA polymerase</keyword>
<keyword evidence="4 8" id="KW-0548">Nucleotidyltransferase</keyword>